<dbReference type="eggNOG" id="COG3579">
    <property type="taxonomic scope" value="Bacteria"/>
</dbReference>
<dbReference type="Gene3D" id="3.90.70.10">
    <property type="entry name" value="Cysteine proteinases"/>
    <property type="match status" value="1"/>
</dbReference>
<dbReference type="GO" id="GO:0043418">
    <property type="term" value="P:homocysteine catabolic process"/>
    <property type="evidence" value="ECO:0007669"/>
    <property type="project" value="TreeGrafter"/>
</dbReference>
<dbReference type="PANTHER" id="PTHR10363">
    <property type="entry name" value="BLEOMYCIN HYDROLASE"/>
    <property type="match status" value="1"/>
</dbReference>
<dbReference type="GO" id="GO:0005737">
    <property type="term" value="C:cytoplasm"/>
    <property type="evidence" value="ECO:0007669"/>
    <property type="project" value="TreeGrafter"/>
</dbReference>
<sequence>MDEKLLMEQIKTYQTKWNKDTRDQWLQNAIANVGLNEACEQKKKASDTLNPSFSCELETGKVCAQKDSGRCWLFATLNTIRYAFTKKYNCKDFQFSQNYLSFWDRIEKSNAFFEHFIAQIDLDLDSRELTSLLQMGNGDGGQFDNAVALIQKYGLVPQAAMHETAVSDHTDDFDRLLNLKLRKDALQLKEDWEQNKDVSHLRQLKEEFMADVYRLCTLCFGEPVETFDFEYRDEDKNFHRDLQLTPQAFYEQYVHPIFAIEDYVVLCNAPDHKYHQTYSLPEEDNIIGGRPVRFLNVELDTLKHLTIQQLLDGRTAWFGCDVLEQMDRKNGWLAKDLYNYQALFDGDLSFNKADRLRYRQAACSHAMTFTGVNLIDGTPNRWKVENSWGEKIGHEGYFVMDDAWFDDYVYEVVIHKDYLTDELKADLEKEPIRLPLWDSLA</sequence>
<accession>K8ZP93</accession>
<dbReference type="PROSITE" id="PS00139">
    <property type="entry name" value="THIOL_PROTEASE_CYS"/>
    <property type="match status" value="1"/>
</dbReference>
<dbReference type="GO" id="GO:0009636">
    <property type="term" value="P:response to toxic substance"/>
    <property type="evidence" value="ECO:0007669"/>
    <property type="project" value="TreeGrafter"/>
</dbReference>
<dbReference type="Pfam" id="PF03051">
    <property type="entry name" value="Peptidase_C1_2"/>
    <property type="match status" value="1"/>
</dbReference>
<feature type="active site" evidence="5">
    <location>
        <position position="365"/>
    </location>
</feature>
<dbReference type="STRING" id="1234409.C683_0732"/>
<dbReference type="InterPro" id="IPR000169">
    <property type="entry name" value="Pept_cys_AS"/>
</dbReference>
<keyword evidence="3 4" id="KW-0788">Thiol protease</keyword>
<comment type="caution">
    <text evidence="6">The sequence shown here is derived from an EMBL/GenBank/DDBJ whole genome shotgun (WGS) entry which is preliminary data.</text>
</comment>
<keyword evidence="1 4" id="KW-0645">Protease</keyword>
<evidence type="ECO:0000256" key="1">
    <source>
        <dbReference type="ARBA" id="ARBA00022670"/>
    </source>
</evidence>
<dbReference type="EMBL" id="AMYT01000017">
    <property type="protein sequence ID" value="EKU27401.1"/>
    <property type="molecule type" value="Genomic_DNA"/>
</dbReference>
<keyword evidence="4 6" id="KW-0031">Aminopeptidase</keyword>
<dbReference type="GO" id="GO:0006508">
    <property type="term" value="P:proteolysis"/>
    <property type="evidence" value="ECO:0007669"/>
    <property type="project" value="UniProtKB-KW"/>
</dbReference>
<dbReference type="GO" id="GO:0070005">
    <property type="term" value="F:cysteine-type aminopeptidase activity"/>
    <property type="evidence" value="ECO:0007669"/>
    <property type="project" value="InterPro"/>
</dbReference>
<keyword evidence="2 4" id="KW-0378">Hydrolase</keyword>
<dbReference type="CDD" id="cd00585">
    <property type="entry name" value="Peptidase_C1B"/>
    <property type="match status" value="1"/>
</dbReference>
<dbReference type="InterPro" id="IPR004134">
    <property type="entry name" value="Peptidase_C1B"/>
</dbReference>
<feature type="active site" evidence="5">
    <location>
        <position position="71"/>
    </location>
</feature>
<reference evidence="6 7" key="1">
    <citation type="journal article" date="2013" name="Genome Announc.">
        <title>Draft Genome Sequence of Catellicoccus marimammalium, a Novel Species Commonly Found in Gull Feces.</title>
        <authorList>
            <person name="Weigand M.R."/>
            <person name="Ryu H."/>
            <person name="Bozcek L."/>
            <person name="Konstantinidis K.T."/>
            <person name="Santo Domingo J.W."/>
        </authorList>
    </citation>
    <scope>NUCLEOTIDE SEQUENCE [LARGE SCALE GENOMIC DNA]</scope>
    <source>
        <strain evidence="6 7">M35/04/3</strain>
    </source>
</reference>
<evidence type="ECO:0000256" key="3">
    <source>
        <dbReference type="ARBA" id="ARBA00022807"/>
    </source>
</evidence>
<proteinExistence type="inferred from homology"/>
<comment type="similarity">
    <text evidence="4">Belongs to the peptidase C1 family.</text>
</comment>
<dbReference type="OrthoDB" id="1111399at2"/>
<protein>
    <recommendedName>
        <fullName evidence="4">Aminopeptidase</fullName>
    </recommendedName>
</protein>
<dbReference type="RefSeq" id="WP_009490131.1">
    <property type="nucleotide sequence ID" value="NZ_AMYT01000017.1"/>
</dbReference>
<dbReference type="AlphaFoldDB" id="K8ZP93"/>
<organism evidence="6 7">
    <name type="scientific">Catellicoccus marimammalium M35/04/3</name>
    <dbReference type="NCBI Taxonomy" id="1234409"/>
    <lineage>
        <taxon>Bacteria</taxon>
        <taxon>Bacillati</taxon>
        <taxon>Bacillota</taxon>
        <taxon>Bacilli</taxon>
        <taxon>Lactobacillales</taxon>
        <taxon>Enterococcaceae</taxon>
        <taxon>Catellicoccus</taxon>
    </lineage>
</organism>
<dbReference type="Proteomes" id="UP000016057">
    <property type="component" value="Unassembled WGS sequence"/>
</dbReference>
<evidence type="ECO:0000313" key="6">
    <source>
        <dbReference type="EMBL" id="EKU27401.1"/>
    </source>
</evidence>
<dbReference type="PANTHER" id="PTHR10363:SF2">
    <property type="entry name" value="BLEOMYCIN HYDROLASE"/>
    <property type="match status" value="1"/>
</dbReference>
<gene>
    <name evidence="6" type="ORF">C683_0732</name>
</gene>
<feature type="active site" evidence="5">
    <location>
        <position position="386"/>
    </location>
</feature>
<keyword evidence="7" id="KW-1185">Reference proteome</keyword>
<evidence type="ECO:0000256" key="5">
    <source>
        <dbReference type="PIRSR" id="PIRSR005700-1"/>
    </source>
</evidence>
<evidence type="ECO:0000313" key="7">
    <source>
        <dbReference type="Proteomes" id="UP000016057"/>
    </source>
</evidence>
<dbReference type="InterPro" id="IPR038765">
    <property type="entry name" value="Papain-like_cys_pep_sf"/>
</dbReference>
<evidence type="ECO:0000256" key="4">
    <source>
        <dbReference type="PIRNR" id="PIRNR005700"/>
    </source>
</evidence>
<dbReference type="PATRIC" id="fig|1234409.3.peg.683"/>
<name>K8ZP93_9ENTE</name>
<evidence type="ECO:0000256" key="2">
    <source>
        <dbReference type="ARBA" id="ARBA00022801"/>
    </source>
</evidence>
<dbReference type="PIRSF" id="PIRSF005700">
    <property type="entry name" value="PepC"/>
    <property type="match status" value="1"/>
</dbReference>
<dbReference type="SUPFAM" id="SSF54001">
    <property type="entry name" value="Cysteine proteinases"/>
    <property type="match status" value="1"/>
</dbReference>